<evidence type="ECO:0000313" key="1">
    <source>
        <dbReference type="EMBL" id="JAD93319.1"/>
    </source>
</evidence>
<accession>A0A0A9DXM6</accession>
<name>A0A0A9DXM6_ARUDO</name>
<dbReference type="AlphaFoldDB" id="A0A0A9DXM6"/>
<protein>
    <submittedName>
        <fullName evidence="1">Uncharacterized protein</fullName>
    </submittedName>
</protein>
<organism evidence="1">
    <name type="scientific">Arundo donax</name>
    <name type="common">Giant reed</name>
    <name type="synonym">Donax arundinaceus</name>
    <dbReference type="NCBI Taxonomy" id="35708"/>
    <lineage>
        <taxon>Eukaryota</taxon>
        <taxon>Viridiplantae</taxon>
        <taxon>Streptophyta</taxon>
        <taxon>Embryophyta</taxon>
        <taxon>Tracheophyta</taxon>
        <taxon>Spermatophyta</taxon>
        <taxon>Magnoliopsida</taxon>
        <taxon>Liliopsida</taxon>
        <taxon>Poales</taxon>
        <taxon>Poaceae</taxon>
        <taxon>PACMAD clade</taxon>
        <taxon>Arundinoideae</taxon>
        <taxon>Arundineae</taxon>
        <taxon>Arundo</taxon>
    </lineage>
</organism>
<proteinExistence type="predicted"/>
<sequence length="132" mass="15062">MNPREQLWHHWVNRHWEMAHGAGNGAVIDSADFLADLVKNREEIPDHHEDSERVSLLFCGVTVEVLGDFLHKRQCNALLSLNSDNLIVCLLQELLHSVMELPCIVPRIQLFIQSQNLSDLFYTSSKFSNIAA</sequence>
<dbReference type="EMBL" id="GBRH01204576">
    <property type="protein sequence ID" value="JAD93319.1"/>
    <property type="molecule type" value="Transcribed_RNA"/>
</dbReference>
<reference evidence="1" key="2">
    <citation type="journal article" date="2015" name="Data Brief">
        <title>Shoot transcriptome of the giant reed, Arundo donax.</title>
        <authorList>
            <person name="Barrero R.A."/>
            <person name="Guerrero F.D."/>
            <person name="Moolhuijzen P."/>
            <person name="Goolsby J.A."/>
            <person name="Tidwell J."/>
            <person name="Bellgard S.E."/>
            <person name="Bellgard M.I."/>
        </authorList>
    </citation>
    <scope>NUCLEOTIDE SEQUENCE</scope>
    <source>
        <tissue evidence="1">Shoot tissue taken approximately 20 cm above the soil surface</tissue>
    </source>
</reference>
<reference evidence="1" key="1">
    <citation type="submission" date="2014-09" db="EMBL/GenBank/DDBJ databases">
        <authorList>
            <person name="Magalhaes I.L.F."/>
            <person name="Oliveira U."/>
            <person name="Santos F.R."/>
            <person name="Vidigal T.H.D.A."/>
            <person name="Brescovit A.D."/>
            <person name="Santos A.J."/>
        </authorList>
    </citation>
    <scope>NUCLEOTIDE SEQUENCE</scope>
    <source>
        <tissue evidence="1">Shoot tissue taken approximately 20 cm above the soil surface</tissue>
    </source>
</reference>